<dbReference type="Proteomes" id="UP000660339">
    <property type="component" value="Unassembled WGS sequence"/>
</dbReference>
<proteinExistence type="predicted"/>
<sequence length="76" mass="8223">MVRAGPTTKSAIVGRVEAGRVVAVDCYLEGEQVSGRRGSSTRWDHLRYGELSGFVADVWLDTGGPIAQKVPRCDMT</sequence>
<keyword evidence="2" id="KW-1185">Reference proteome</keyword>
<dbReference type="RefSeq" id="WP_166380457.1">
    <property type="nucleotide sequence ID" value="NZ_BAAATT010000011.1"/>
</dbReference>
<accession>A0A8J3L3U6</accession>
<dbReference type="AlphaFoldDB" id="A0A8J3L3U6"/>
<dbReference type="EMBL" id="BONJ01000001">
    <property type="protein sequence ID" value="GIG11975.1"/>
    <property type="molecule type" value="Genomic_DNA"/>
</dbReference>
<evidence type="ECO:0008006" key="3">
    <source>
        <dbReference type="Google" id="ProtNLM"/>
    </source>
</evidence>
<comment type="caution">
    <text evidence="1">The sequence shown here is derived from an EMBL/GenBank/DDBJ whole genome shotgun (WGS) entry which is preliminary data.</text>
</comment>
<gene>
    <name evidence="1" type="ORF">Cme02nite_03070</name>
</gene>
<evidence type="ECO:0000313" key="2">
    <source>
        <dbReference type="Proteomes" id="UP000660339"/>
    </source>
</evidence>
<organism evidence="1 2">
    <name type="scientific">Catellatospora methionotrophica</name>
    <dbReference type="NCBI Taxonomy" id="121620"/>
    <lineage>
        <taxon>Bacteria</taxon>
        <taxon>Bacillati</taxon>
        <taxon>Actinomycetota</taxon>
        <taxon>Actinomycetes</taxon>
        <taxon>Micromonosporales</taxon>
        <taxon>Micromonosporaceae</taxon>
        <taxon>Catellatospora</taxon>
    </lineage>
</organism>
<protein>
    <recommendedName>
        <fullName evidence="3">SH3 domain-containing protein</fullName>
    </recommendedName>
</protein>
<name>A0A8J3L3U6_9ACTN</name>
<reference evidence="1" key="1">
    <citation type="submission" date="2021-01" db="EMBL/GenBank/DDBJ databases">
        <title>Whole genome shotgun sequence of Catellatospora methionotrophica NBRC 14553.</title>
        <authorList>
            <person name="Komaki H."/>
            <person name="Tamura T."/>
        </authorList>
    </citation>
    <scope>NUCLEOTIDE SEQUENCE</scope>
    <source>
        <strain evidence="1">NBRC 14553</strain>
    </source>
</reference>
<evidence type="ECO:0000313" key="1">
    <source>
        <dbReference type="EMBL" id="GIG11975.1"/>
    </source>
</evidence>
<dbReference type="Gene3D" id="2.30.30.40">
    <property type="entry name" value="SH3 Domains"/>
    <property type="match status" value="1"/>
</dbReference>